<sequence>MFEGFRRDARLASLMPFVRHFCRKSSYVFDEHLGQAYEAAQAEGEEQGDFRMPGLFAVGIDLVHLAAHVQLGPRVDLYTFLIRKSCELVTTPCCLNNKAYSMHWVTTAKRVRLPLFSERTGQRWKEPRRESAAKLDVCLRDKNVHVPSLMAAALRLESSARLCPAVQRASLHRWTGMLPVAAQRALAYWVLELPLAAADECDGTDARRCSQHHASARELTSGAVLVYRSPRRENRAVLVGDVLVASCSPSLRS</sequence>
<dbReference type="OrthoDB" id="10284587at2759"/>
<name>A0A1Q9EVQ2_SYMMI</name>
<dbReference type="EMBL" id="LSRX01000058">
    <property type="protein sequence ID" value="OLQ11507.1"/>
    <property type="molecule type" value="Genomic_DNA"/>
</dbReference>
<accession>A0A1Q9EVQ2</accession>
<protein>
    <submittedName>
        <fullName evidence="1">Uncharacterized protein</fullName>
    </submittedName>
</protein>
<dbReference type="Proteomes" id="UP000186817">
    <property type="component" value="Unassembled WGS sequence"/>
</dbReference>
<evidence type="ECO:0000313" key="2">
    <source>
        <dbReference type="Proteomes" id="UP000186817"/>
    </source>
</evidence>
<reference evidence="1 2" key="1">
    <citation type="submission" date="2016-02" db="EMBL/GenBank/DDBJ databases">
        <title>Genome analysis of coral dinoflagellate symbionts highlights evolutionary adaptations to a symbiotic lifestyle.</title>
        <authorList>
            <person name="Aranda M."/>
            <person name="Li Y."/>
            <person name="Liew Y.J."/>
            <person name="Baumgarten S."/>
            <person name="Simakov O."/>
            <person name="Wilson M."/>
            <person name="Piel J."/>
            <person name="Ashoor H."/>
            <person name="Bougouffa S."/>
            <person name="Bajic V.B."/>
            <person name="Ryu T."/>
            <person name="Ravasi T."/>
            <person name="Bayer T."/>
            <person name="Micklem G."/>
            <person name="Kim H."/>
            <person name="Bhak J."/>
            <person name="Lajeunesse T.C."/>
            <person name="Voolstra C.R."/>
        </authorList>
    </citation>
    <scope>NUCLEOTIDE SEQUENCE [LARGE SCALE GENOMIC DNA]</scope>
    <source>
        <strain evidence="1 2">CCMP2467</strain>
    </source>
</reference>
<organism evidence="1 2">
    <name type="scientific">Symbiodinium microadriaticum</name>
    <name type="common">Dinoflagellate</name>
    <name type="synonym">Zooxanthella microadriatica</name>
    <dbReference type="NCBI Taxonomy" id="2951"/>
    <lineage>
        <taxon>Eukaryota</taxon>
        <taxon>Sar</taxon>
        <taxon>Alveolata</taxon>
        <taxon>Dinophyceae</taxon>
        <taxon>Suessiales</taxon>
        <taxon>Symbiodiniaceae</taxon>
        <taxon>Symbiodinium</taxon>
    </lineage>
</organism>
<gene>
    <name evidence="1" type="ORF">AK812_SmicGene4662</name>
</gene>
<proteinExistence type="predicted"/>
<comment type="caution">
    <text evidence="1">The sequence shown here is derived from an EMBL/GenBank/DDBJ whole genome shotgun (WGS) entry which is preliminary data.</text>
</comment>
<keyword evidence="2" id="KW-1185">Reference proteome</keyword>
<evidence type="ECO:0000313" key="1">
    <source>
        <dbReference type="EMBL" id="OLQ11507.1"/>
    </source>
</evidence>
<dbReference type="AlphaFoldDB" id="A0A1Q9EVQ2"/>